<gene>
    <name evidence="18" type="primary">feoB</name>
    <name evidence="18" type="ORF">DAMNIGENAA_21100</name>
</gene>
<comment type="similarity">
    <text evidence="16">Belongs to the TRAFAC class TrmE-Era-EngA-EngB-Septin-like GTPase superfamily. FeoB GTPase (TC 9.A.8) family.</text>
</comment>
<dbReference type="CDD" id="cd01879">
    <property type="entry name" value="FeoB"/>
    <property type="match status" value="1"/>
</dbReference>
<dbReference type="FunFam" id="3.40.50.300:FF:000426">
    <property type="entry name" value="Ferrous iron transport protein B"/>
    <property type="match status" value="1"/>
</dbReference>
<evidence type="ECO:0000256" key="6">
    <source>
        <dbReference type="ARBA" id="ARBA00022692"/>
    </source>
</evidence>
<comment type="function">
    <text evidence="16">Probable transporter of a GTP-driven Fe(2+) uptake system.</text>
</comment>
<evidence type="ECO:0000313" key="19">
    <source>
        <dbReference type="Proteomes" id="UP001144372"/>
    </source>
</evidence>
<dbReference type="Pfam" id="PF17910">
    <property type="entry name" value="FeoB_Cyto"/>
    <property type="match status" value="1"/>
</dbReference>
<dbReference type="GO" id="GO:0005886">
    <property type="term" value="C:plasma membrane"/>
    <property type="evidence" value="ECO:0007669"/>
    <property type="project" value="UniProtKB-SubCell"/>
</dbReference>
<evidence type="ECO:0000256" key="3">
    <source>
        <dbReference type="ARBA" id="ARBA00022475"/>
    </source>
</evidence>
<feature type="binding site" evidence="15">
    <location>
        <position position="25"/>
    </location>
    <ligand>
        <name>Mg(2+)</name>
        <dbReference type="ChEBI" id="CHEBI:18420"/>
        <label>2</label>
    </ligand>
</feature>
<keyword evidence="19" id="KW-1185">Reference proteome</keyword>
<keyword evidence="15" id="KW-0479">Metal-binding</keyword>
<dbReference type="NCBIfam" id="TIGR00437">
    <property type="entry name" value="feoB"/>
    <property type="match status" value="1"/>
</dbReference>
<keyword evidence="5" id="KW-0997">Cell inner membrane</keyword>
<feature type="binding site" evidence="15">
    <location>
        <position position="22"/>
    </location>
    <ligand>
        <name>Mg(2+)</name>
        <dbReference type="ChEBI" id="CHEBI:18420"/>
        <label>1</label>
    </ligand>
</feature>
<evidence type="ECO:0000256" key="1">
    <source>
        <dbReference type="ARBA" id="ARBA00004429"/>
    </source>
</evidence>
<feature type="transmembrane region" description="Helical" evidence="16">
    <location>
        <begin position="350"/>
        <end position="375"/>
    </location>
</feature>
<comment type="subcellular location">
    <subcellularLocation>
        <location evidence="1 16">Cell inner membrane</location>
        <topology evidence="1 16">Multi-pass membrane protein</topology>
    </subcellularLocation>
</comment>
<dbReference type="EMBL" id="BSDR01000001">
    <property type="protein sequence ID" value="GLI34677.1"/>
    <property type="molecule type" value="Genomic_DNA"/>
</dbReference>
<accession>A0A9W6D5M2</accession>
<keyword evidence="12 16" id="KW-0472">Membrane</keyword>
<evidence type="ECO:0000256" key="2">
    <source>
        <dbReference type="ARBA" id="ARBA00022448"/>
    </source>
</evidence>
<evidence type="ECO:0000256" key="16">
    <source>
        <dbReference type="RuleBase" id="RU362098"/>
    </source>
</evidence>
<dbReference type="InterPro" id="IPR041069">
    <property type="entry name" value="FeoB_Cyto"/>
</dbReference>
<evidence type="ECO:0000256" key="12">
    <source>
        <dbReference type="ARBA" id="ARBA00023136"/>
    </source>
</evidence>
<evidence type="ECO:0000256" key="10">
    <source>
        <dbReference type="ARBA" id="ARBA00023065"/>
    </source>
</evidence>
<dbReference type="Proteomes" id="UP001144372">
    <property type="component" value="Unassembled WGS sequence"/>
</dbReference>
<keyword evidence="11 14" id="KW-0342">GTP-binding</keyword>
<dbReference type="InterPro" id="IPR006073">
    <property type="entry name" value="GTP-bd"/>
</dbReference>
<keyword evidence="2 16" id="KW-0813">Transport</keyword>
<dbReference type="GO" id="GO:0005525">
    <property type="term" value="F:GTP binding"/>
    <property type="evidence" value="ECO:0007669"/>
    <property type="project" value="UniProtKB-KW"/>
</dbReference>
<name>A0A9W6D5M2_9BACT</name>
<dbReference type="Pfam" id="PF07670">
    <property type="entry name" value="Gate"/>
    <property type="match status" value="2"/>
</dbReference>
<feature type="domain" description="FeoB-type G" evidence="17">
    <location>
        <begin position="3"/>
        <end position="165"/>
    </location>
</feature>
<dbReference type="Gene3D" id="3.40.50.300">
    <property type="entry name" value="P-loop containing nucleotide triphosphate hydrolases"/>
    <property type="match status" value="1"/>
</dbReference>
<dbReference type="InterPro" id="IPR011642">
    <property type="entry name" value="Gate_dom"/>
</dbReference>
<dbReference type="Pfam" id="PF07664">
    <property type="entry name" value="FeoB_C"/>
    <property type="match status" value="1"/>
</dbReference>
<organism evidence="18 19">
    <name type="scientific">Desulforhabdus amnigena</name>
    <dbReference type="NCBI Taxonomy" id="40218"/>
    <lineage>
        <taxon>Bacteria</taxon>
        <taxon>Pseudomonadati</taxon>
        <taxon>Thermodesulfobacteriota</taxon>
        <taxon>Syntrophobacteria</taxon>
        <taxon>Syntrophobacterales</taxon>
        <taxon>Syntrophobacteraceae</taxon>
        <taxon>Desulforhabdus</taxon>
    </lineage>
</organism>
<evidence type="ECO:0000259" key="17">
    <source>
        <dbReference type="PROSITE" id="PS51711"/>
    </source>
</evidence>
<dbReference type="AlphaFoldDB" id="A0A9W6D5M2"/>
<keyword evidence="10" id="KW-0406">Ion transport</keyword>
<evidence type="ECO:0000256" key="11">
    <source>
        <dbReference type="ARBA" id="ARBA00023134"/>
    </source>
</evidence>
<proteinExistence type="inferred from homology"/>
<feature type="transmembrane region" description="Helical" evidence="16">
    <location>
        <begin position="680"/>
        <end position="702"/>
    </location>
</feature>
<dbReference type="GO" id="GO:0046872">
    <property type="term" value="F:metal ion binding"/>
    <property type="evidence" value="ECO:0007669"/>
    <property type="project" value="UniProtKB-KW"/>
</dbReference>
<feature type="binding site" evidence="15">
    <location>
        <position position="21"/>
    </location>
    <ligand>
        <name>Mg(2+)</name>
        <dbReference type="ChEBI" id="CHEBI:18420"/>
        <label>2</label>
    </ligand>
</feature>
<dbReference type="PRINTS" id="PR00326">
    <property type="entry name" value="GTP1OBG"/>
</dbReference>
<feature type="binding site" evidence="14">
    <location>
        <begin position="35"/>
        <end position="39"/>
    </location>
    <ligand>
        <name>GTP</name>
        <dbReference type="ChEBI" id="CHEBI:37565"/>
        <label>2</label>
    </ligand>
</feature>
<dbReference type="InterPro" id="IPR011640">
    <property type="entry name" value="Fe2_transport_prot_B_C"/>
</dbReference>
<feature type="transmembrane region" description="Helical" evidence="16">
    <location>
        <begin position="520"/>
        <end position="542"/>
    </location>
</feature>
<dbReference type="InterPro" id="IPR030389">
    <property type="entry name" value="G_FEOB_dom"/>
</dbReference>
<dbReference type="RefSeq" id="WP_281794081.1">
    <property type="nucleotide sequence ID" value="NZ_BSDR01000001.1"/>
</dbReference>
<dbReference type="SUPFAM" id="SSF52540">
    <property type="entry name" value="P-loop containing nucleoside triphosphate hydrolases"/>
    <property type="match status" value="1"/>
</dbReference>
<dbReference type="InterPro" id="IPR005225">
    <property type="entry name" value="Small_GTP-bd"/>
</dbReference>
<feature type="transmembrane region" description="Helical" evidence="16">
    <location>
        <begin position="433"/>
        <end position="460"/>
    </location>
</feature>
<keyword evidence="8 16" id="KW-1133">Transmembrane helix</keyword>
<evidence type="ECO:0000256" key="15">
    <source>
        <dbReference type="PIRSR" id="PIRSR603373-2"/>
    </source>
</evidence>
<feature type="binding site" evidence="15">
    <location>
        <position position="24"/>
    </location>
    <ligand>
        <name>Mg(2+)</name>
        <dbReference type="ChEBI" id="CHEBI:18420"/>
        <label>2</label>
    </ligand>
</feature>
<feature type="transmembrane region" description="Helical" evidence="16">
    <location>
        <begin position="711"/>
        <end position="731"/>
    </location>
</feature>
<dbReference type="GO" id="GO:0015093">
    <property type="term" value="F:ferrous iron transmembrane transporter activity"/>
    <property type="evidence" value="ECO:0007669"/>
    <property type="project" value="UniProtKB-UniRule"/>
</dbReference>
<comment type="caution">
    <text evidence="18">The sequence shown here is derived from an EMBL/GenBank/DDBJ whole genome shotgun (WGS) entry which is preliminary data.</text>
</comment>
<dbReference type="InterPro" id="IPR050860">
    <property type="entry name" value="FeoB_GTPase"/>
</dbReference>
<feature type="transmembrane region" description="Helical" evidence="16">
    <location>
        <begin position="466"/>
        <end position="485"/>
    </location>
</feature>
<evidence type="ECO:0000256" key="9">
    <source>
        <dbReference type="ARBA" id="ARBA00023004"/>
    </source>
</evidence>
<keyword evidence="3" id="KW-1003">Cell membrane</keyword>
<dbReference type="NCBIfam" id="TIGR00231">
    <property type="entry name" value="small_GTP"/>
    <property type="match status" value="1"/>
</dbReference>
<evidence type="ECO:0000256" key="14">
    <source>
        <dbReference type="PIRSR" id="PIRSR603373-1"/>
    </source>
</evidence>
<dbReference type="PANTHER" id="PTHR43185">
    <property type="entry name" value="FERROUS IRON TRANSPORT PROTEIN B"/>
    <property type="match status" value="1"/>
</dbReference>
<keyword evidence="6 16" id="KW-0812">Transmembrane</keyword>
<feature type="binding site" evidence="14">
    <location>
        <begin position="56"/>
        <end position="59"/>
    </location>
    <ligand>
        <name>GTP</name>
        <dbReference type="ChEBI" id="CHEBI:37565"/>
        <label>3</label>
    </ligand>
</feature>
<dbReference type="Gene3D" id="1.10.287.1770">
    <property type="match status" value="1"/>
</dbReference>
<evidence type="ECO:0000256" key="8">
    <source>
        <dbReference type="ARBA" id="ARBA00022989"/>
    </source>
</evidence>
<sequence>MNEHLIAIAGNPNSGKTTLFNALTGARQRVANYPGVTVERKEGSCKANGREVRLVDLPGTYSLTAYSLEELVARNVLLTENPRVVVNIVDASNLERNLYLTVQLFELGIPVVIALNMVDVANGRGIEIDAAELSRKLGAPVVETVARSGNGKDALLAAAVELADKNAAWTPLRISYGPDIDPVLDEMERKILAERFLTGLHPARWTALKYLESDEDVIKKGKEANPDLSSGLEKMADGVAAHLQKTFSAYPEAIIADHRYGFVAALLKSGVVKRKHGADRIYLSDRIDRVLTHRFLGPVIMGFVLYALYYFTFTYSEIPIGWLEDGFAALSGLMESWLPPGHLRSLVTKGIIDGVGGVLGFVPLIVFMFLGIALLEDSGYLARAAFMLDRVFRLFGLHGNSFMAYIVGGGIAGGCAVPAVMATRTLRSSRERLATILTVPFMNCGAKLPVYALLVGAFFSENEARMMLLLTLISWSMAFLAAKLLRSTILKGPSTPFLLELPPYRLPTLRGILIHTWERAWLYIRKAGTILLAVSILFWALMNFPELPESEKAAFDAKREAIVAHLPEDLRAVALEGELPGENLPEEMTEVRGKLLAVDQAQAQAALKGSVAGRMGTALEYVTRFCGFDWRTNVALVGGFAAKEMVVSVLGTAYSMGEVDPEEDASLRELLAKDSAWNPLVALSLILFTMLYVPCVVSVVCLAREAGSWKWGLFSAVFGTSVAFIVAVLVYQGGQLLGIGV</sequence>
<keyword evidence="4 16" id="KW-0410">Iron transport</keyword>
<keyword evidence="9 16" id="KW-0408">Iron</keyword>
<feature type="transmembrane region" description="Helical" evidence="16">
    <location>
        <begin position="402"/>
        <end position="421"/>
    </location>
</feature>
<keyword evidence="15" id="KW-0460">Magnesium</keyword>
<dbReference type="Pfam" id="PF02421">
    <property type="entry name" value="FeoB_N"/>
    <property type="match status" value="1"/>
</dbReference>
<keyword evidence="7 14" id="KW-0547">Nucleotide-binding</keyword>
<evidence type="ECO:0000313" key="18">
    <source>
        <dbReference type="EMBL" id="GLI34677.1"/>
    </source>
</evidence>
<dbReference type="InterPro" id="IPR003373">
    <property type="entry name" value="Fe2_transport_prot-B"/>
</dbReference>
<evidence type="ECO:0000256" key="5">
    <source>
        <dbReference type="ARBA" id="ARBA00022519"/>
    </source>
</evidence>
<dbReference type="InterPro" id="IPR027417">
    <property type="entry name" value="P-loop_NTPase"/>
</dbReference>
<protein>
    <recommendedName>
        <fullName evidence="13 16">Ferrous iron transport protein B</fullName>
    </recommendedName>
</protein>
<evidence type="ECO:0000256" key="13">
    <source>
        <dbReference type="NCBIfam" id="TIGR00437"/>
    </source>
</evidence>
<feature type="transmembrane region" description="Helical" evidence="16">
    <location>
        <begin position="295"/>
        <end position="313"/>
    </location>
</feature>
<reference evidence="18" key="1">
    <citation type="submission" date="2022-12" db="EMBL/GenBank/DDBJ databases">
        <title>Reference genome sequencing for broad-spectrum identification of bacterial and archaeal isolates by mass spectrometry.</title>
        <authorList>
            <person name="Sekiguchi Y."/>
            <person name="Tourlousse D.M."/>
        </authorList>
    </citation>
    <scope>NUCLEOTIDE SEQUENCE</scope>
    <source>
        <strain evidence="18">ASRB1</strain>
    </source>
</reference>
<feature type="binding site" evidence="14">
    <location>
        <begin position="10"/>
        <end position="17"/>
    </location>
    <ligand>
        <name>GTP</name>
        <dbReference type="ChEBI" id="CHEBI:37565"/>
        <label>1</label>
    </ligand>
</feature>
<dbReference type="PROSITE" id="PS51711">
    <property type="entry name" value="G_FEOB"/>
    <property type="match status" value="1"/>
</dbReference>
<evidence type="ECO:0000256" key="7">
    <source>
        <dbReference type="ARBA" id="ARBA00022741"/>
    </source>
</evidence>
<feature type="binding site" evidence="14">
    <location>
        <begin position="116"/>
        <end position="119"/>
    </location>
    <ligand>
        <name>GTP</name>
        <dbReference type="ChEBI" id="CHEBI:37565"/>
        <label>4</label>
    </ligand>
</feature>
<dbReference type="PANTHER" id="PTHR43185:SF1">
    <property type="entry name" value="FE(2+) TRANSPORTER FEOB"/>
    <property type="match status" value="1"/>
</dbReference>
<evidence type="ECO:0000256" key="4">
    <source>
        <dbReference type="ARBA" id="ARBA00022496"/>
    </source>
</evidence>